<feature type="compositionally biased region" description="Low complexity" evidence="1">
    <location>
        <begin position="14"/>
        <end position="25"/>
    </location>
</feature>
<reference evidence="2 3" key="1">
    <citation type="submission" date="2019-03" db="EMBL/GenBank/DDBJ databases">
        <title>Genomic Encyclopedia of Type Strains, Phase IV (KMG-IV): sequencing the most valuable type-strain genomes for metagenomic binning, comparative biology and taxonomic classification.</title>
        <authorList>
            <person name="Goeker M."/>
        </authorList>
    </citation>
    <scope>NUCLEOTIDE SEQUENCE [LARGE SCALE GENOMIC DNA]</scope>
    <source>
        <strain evidence="2 3">DSM 1837</strain>
    </source>
</reference>
<gene>
    <name evidence="2" type="ORF">EV674_12210</name>
</gene>
<dbReference type="Proteomes" id="UP000295182">
    <property type="component" value="Unassembled WGS sequence"/>
</dbReference>
<accession>A0A4R2N509</accession>
<keyword evidence="3" id="KW-1185">Reference proteome</keyword>
<sequence>MGIATYQSKLGQTAKQPSSRQAQSARASVLQQYSSVLRNALPVELKAHGADLPMAEIDAMADALARQIAKLVDTSAVSRPRKAQALAQEEWITTQEAANRSGFSRPFVAALLDSGAYKGRVNRTAGGHRKVLAGEFEALMANASAEAPKTLAQARKAVDLTLQQENAQAVPLTERKRSRARAQALAKKLGITT</sequence>
<comment type="caution">
    <text evidence="2">The sequence shown here is derived from an EMBL/GenBank/DDBJ whole genome shotgun (WGS) entry which is preliminary data.</text>
</comment>
<dbReference type="EMBL" id="SLXH01000022">
    <property type="protein sequence ID" value="TCP15939.1"/>
    <property type="molecule type" value="Genomic_DNA"/>
</dbReference>
<dbReference type="AlphaFoldDB" id="A0A4R2N509"/>
<protein>
    <recommendedName>
        <fullName evidence="4">Excisionase family DNA binding protein</fullName>
    </recommendedName>
</protein>
<evidence type="ECO:0000313" key="3">
    <source>
        <dbReference type="Proteomes" id="UP000295182"/>
    </source>
</evidence>
<evidence type="ECO:0008006" key="4">
    <source>
        <dbReference type="Google" id="ProtNLM"/>
    </source>
</evidence>
<evidence type="ECO:0000313" key="2">
    <source>
        <dbReference type="EMBL" id="TCP15939.1"/>
    </source>
</evidence>
<feature type="compositionally biased region" description="Polar residues" evidence="1">
    <location>
        <begin position="1"/>
        <end position="13"/>
    </location>
</feature>
<feature type="region of interest" description="Disordered" evidence="1">
    <location>
        <begin position="1"/>
        <end position="25"/>
    </location>
</feature>
<evidence type="ECO:0000256" key="1">
    <source>
        <dbReference type="SAM" id="MobiDB-lite"/>
    </source>
</evidence>
<dbReference type="OrthoDB" id="8911674at2"/>
<organism evidence="2 3">
    <name type="scientific">Simplicispira metamorpha</name>
    <dbReference type="NCBI Taxonomy" id="80881"/>
    <lineage>
        <taxon>Bacteria</taxon>
        <taxon>Pseudomonadati</taxon>
        <taxon>Pseudomonadota</taxon>
        <taxon>Betaproteobacteria</taxon>
        <taxon>Burkholderiales</taxon>
        <taxon>Comamonadaceae</taxon>
        <taxon>Simplicispira</taxon>
    </lineage>
</organism>
<dbReference type="RefSeq" id="WP_132750443.1">
    <property type="nucleotide sequence ID" value="NZ_QXNC01000035.1"/>
</dbReference>
<name>A0A4R2N509_9BURK</name>
<proteinExistence type="predicted"/>